<dbReference type="InParanoid" id="A0A084QYC3"/>
<keyword evidence="4 9" id="KW-0378">Hydrolase</keyword>
<comment type="similarity">
    <text evidence="1 10">Belongs to the lysophospholipase family.</text>
</comment>
<sequence length="654" mass="70863">MKIELPHCLVGSIFILLGQAHAVPAQDLAPLSLRALPDSPSGGYAPDVVDCPTSRPQLRLADGLSSSEAEWLTRRRNNTIDPMRRLLSRANISDFDAEAYIDNARDNLTALPNIGIAVSGGGYRALMNGAGFISAADSRNSDDGSISGLLQSTTYLAGLSGGGWLVGSIFANNFSTVPDLQRGTDDTALWRFDRTIFTGPEESGIGVLNTVSYWREISDAADSKAEGWETSLTDYWGRALSYQLIGTPDGGPAYTFSSIAESDHFQAADTPYPILVSDGRRPGERIISLNATVYEFNPFELGTWDPTVYGFAPLKYIASNFTNGSISSNGSCVRGFDQFGYIMGTSSSLFNQFLLANITSATSDSGIPSFIVDALQGVLERLDEDENDVAQYVPNPFFGWNPTSNNANSDSDQLSLVDGGEDLQNIPLHPLIQPYRAVDIIFAIDSSADTSNNWPNGTALRASYDRSMNDMANGTLFPAVPSAETFINQRLNQRPTLFGCDADNFTLSRNQTVPPLIFYIPNAPYTTHSNVSTFDPSYSIDERNAIILNGLNAATQGNGTVDDQWPTCVACAILSRSWSRSGESVPEDCNRCFDRYCWNGTTDDSPVENYDPEYILQEEFNADSGDDDSAGSTIPTSVTLGAVISFIVVSWISL</sequence>
<evidence type="ECO:0000256" key="5">
    <source>
        <dbReference type="ARBA" id="ARBA00022963"/>
    </source>
</evidence>
<dbReference type="HOGENOM" id="CLU_014602_0_0_1"/>
<dbReference type="GO" id="GO:0005829">
    <property type="term" value="C:cytosol"/>
    <property type="evidence" value="ECO:0007669"/>
    <property type="project" value="TreeGrafter"/>
</dbReference>
<evidence type="ECO:0000256" key="2">
    <source>
        <dbReference type="ARBA" id="ARBA00013274"/>
    </source>
</evidence>
<evidence type="ECO:0000313" key="13">
    <source>
        <dbReference type="Proteomes" id="UP000028524"/>
    </source>
</evidence>
<dbReference type="GO" id="GO:0046475">
    <property type="term" value="P:glycerophospholipid catabolic process"/>
    <property type="evidence" value="ECO:0007669"/>
    <property type="project" value="TreeGrafter"/>
</dbReference>
<evidence type="ECO:0000256" key="8">
    <source>
        <dbReference type="ARBA" id="ARBA00049531"/>
    </source>
</evidence>
<reference evidence="12 13" key="1">
    <citation type="journal article" date="2014" name="BMC Genomics">
        <title>Comparative genome sequencing reveals chemotype-specific gene clusters in the toxigenic black mold Stachybotrys.</title>
        <authorList>
            <person name="Semeiks J."/>
            <person name="Borek D."/>
            <person name="Otwinowski Z."/>
            <person name="Grishin N.V."/>
        </authorList>
    </citation>
    <scope>NUCLEOTIDE SEQUENCE [LARGE SCALE GENOMIC DNA]</scope>
    <source>
        <strain evidence="12 13">IBT 40285</strain>
    </source>
</reference>
<dbReference type="Pfam" id="PF01735">
    <property type="entry name" value="PLA2_B"/>
    <property type="match status" value="1"/>
</dbReference>
<dbReference type="InterPro" id="IPR002642">
    <property type="entry name" value="LysoPLipase_cat_dom"/>
</dbReference>
<dbReference type="EMBL" id="KL659658">
    <property type="protein sequence ID" value="KFA68958.1"/>
    <property type="molecule type" value="Genomic_DNA"/>
</dbReference>
<dbReference type="STRING" id="1283841.A0A084QYC3"/>
<evidence type="ECO:0000256" key="4">
    <source>
        <dbReference type="ARBA" id="ARBA00022801"/>
    </source>
</evidence>
<evidence type="ECO:0000256" key="3">
    <source>
        <dbReference type="ARBA" id="ARBA00022729"/>
    </source>
</evidence>
<evidence type="ECO:0000256" key="10">
    <source>
        <dbReference type="RuleBase" id="RU362103"/>
    </source>
</evidence>
<feature type="signal peptide" evidence="10">
    <location>
        <begin position="1"/>
        <end position="22"/>
    </location>
</feature>
<keyword evidence="13" id="KW-1185">Reference proteome</keyword>
<dbReference type="PANTHER" id="PTHR10728">
    <property type="entry name" value="CYTOSOLIC PHOSPHOLIPASE A2"/>
    <property type="match status" value="1"/>
</dbReference>
<dbReference type="PANTHER" id="PTHR10728:SF33">
    <property type="entry name" value="LYSOPHOSPHOLIPASE 1-RELATED"/>
    <property type="match status" value="1"/>
</dbReference>
<feature type="chain" id="PRO_5005106098" description="Lysophospholipase" evidence="10">
    <location>
        <begin position="23"/>
        <end position="654"/>
    </location>
</feature>
<dbReference type="OMA" id="TDWWGRA"/>
<evidence type="ECO:0000259" key="11">
    <source>
        <dbReference type="PROSITE" id="PS51210"/>
    </source>
</evidence>
<dbReference type="InterPro" id="IPR016035">
    <property type="entry name" value="Acyl_Trfase/lysoPLipase"/>
</dbReference>
<keyword evidence="6 9" id="KW-0443">Lipid metabolism</keyword>
<evidence type="ECO:0000256" key="9">
    <source>
        <dbReference type="PROSITE-ProRule" id="PRU00555"/>
    </source>
</evidence>
<dbReference type="GO" id="GO:0004623">
    <property type="term" value="F:phospholipase A2 activity"/>
    <property type="evidence" value="ECO:0007669"/>
    <property type="project" value="TreeGrafter"/>
</dbReference>
<dbReference type="PROSITE" id="PS51210">
    <property type="entry name" value="PLA2C"/>
    <property type="match status" value="1"/>
</dbReference>
<evidence type="ECO:0000256" key="7">
    <source>
        <dbReference type="ARBA" id="ARBA00023180"/>
    </source>
</evidence>
<dbReference type="FunCoup" id="A0A084QYC3">
    <property type="interactions" value="81"/>
</dbReference>
<keyword evidence="3 10" id="KW-0732">Signal</keyword>
<dbReference type="GO" id="GO:0005783">
    <property type="term" value="C:endoplasmic reticulum"/>
    <property type="evidence" value="ECO:0007669"/>
    <property type="project" value="TreeGrafter"/>
</dbReference>
<dbReference type="OrthoDB" id="4084751at2759"/>
<evidence type="ECO:0000256" key="6">
    <source>
        <dbReference type="ARBA" id="ARBA00023098"/>
    </source>
</evidence>
<protein>
    <recommendedName>
        <fullName evidence="2 10">Lysophospholipase</fullName>
        <ecNumber evidence="2 10">3.1.1.5</ecNumber>
    </recommendedName>
</protein>
<dbReference type="FunFam" id="3.40.1090.10:FF:000010">
    <property type="entry name" value="Lysophospholipase"/>
    <property type="match status" value="1"/>
</dbReference>
<comment type="catalytic activity">
    <reaction evidence="8 10">
        <text>a 1-acyl-sn-glycero-3-phosphocholine + H2O = sn-glycerol 3-phosphocholine + a fatty acid + H(+)</text>
        <dbReference type="Rhea" id="RHEA:15177"/>
        <dbReference type="ChEBI" id="CHEBI:15377"/>
        <dbReference type="ChEBI" id="CHEBI:15378"/>
        <dbReference type="ChEBI" id="CHEBI:16870"/>
        <dbReference type="ChEBI" id="CHEBI:28868"/>
        <dbReference type="ChEBI" id="CHEBI:58168"/>
        <dbReference type="EC" id="3.1.1.5"/>
    </reaction>
</comment>
<organism evidence="12 13">
    <name type="scientific">Stachybotrys chlorohalonatus (strain IBT 40285)</name>
    <dbReference type="NCBI Taxonomy" id="1283841"/>
    <lineage>
        <taxon>Eukaryota</taxon>
        <taxon>Fungi</taxon>
        <taxon>Dikarya</taxon>
        <taxon>Ascomycota</taxon>
        <taxon>Pezizomycotina</taxon>
        <taxon>Sordariomycetes</taxon>
        <taxon>Hypocreomycetidae</taxon>
        <taxon>Hypocreales</taxon>
        <taxon>Stachybotryaceae</taxon>
        <taxon>Stachybotrys</taxon>
    </lineage>
</organism>
<dbReference type="SMART" id="SM00022">
    <property type="entry name" value="PLAc"/>
    <property type="match status" value="1"/>
</dbReference>
<dbReference type="AlphaFoldDB" id="A0A084QYC3"/>
<name>A0A084QYC3_STAC4</name>
<evidence type="ECO:0000256" key="1">
    <source>
        <dbReference type="ARBA" id="ARBA00008780"/>
    </source>
</evidence>
<dbReference type="EC" id="3.1.1.5" evidence="2 10"/>
<accession>A0A084QYC3</accession>
<keyword evidence="5 9" id="KW-0442">Lipid degradation</keyword>
<keyword evidence="7" id="KW-0325">Glycoprotein</keyword>
<proteinExistence type="inferred from homology"/>
<evidence type="ECO:0000313" key="12">
    <source>
        <dbReference type="EMBL" id="KFA68958.1"/>
    </source>
</evidence>
<dbReference type="SUPFAM" id="SSF52151">
    <property type="entry name" value="FabD/lysophospholipase-like"/>
    <property type="match status" value="1"/>
</dbReference>
<gene>
    <name evidence="12" type="ORF">S40285_07007</name>
</gene>
<dbReference type="Proteomes" id="UP000028524">
    <property type="component" value="Unassembled WGS sequence"/>
</dbReference>
<dbReference type="Gene3D" id="3.40.1090.10">
    <property type="entry name" value="Cytosolic phospholipase A2 catalytic domain"/>
    <property type="match status" value="1"/>
</dbReference>
<feature type="domain" description="PLA2c" evidence="11">
    <location>
        <begin position="50"/>
        <end position="603"/>
    </location>
</feature>
<dbReference type="GO" id="GO:0004622">
    <property type="term" value="F:phosphatidylcholine lysophospholipase activity"/>
    <property type="evidence" value="ECO:0007669"/>
    <property type="project" value="UniProtKB-EC"/>
</dbReference>